<organism evidence="2 3">
    <name type="scientific">Candidatus Mediterraneibacter stercoravium</name>
    <dbReference type="NCBI Taxonomy" id="2838685"/>
    <lineage>
        <taxon>Bacteria</taxon>
        <taxon>Bacillati</taxon>
        <taxon>Bacillota</taxon>
        <taxon>Clostridia</taxon>
        <taxon>Lachnospirales</taxon>
        <taxon>Lachnospiraceae</taxon>
        <taxon>Mediterraneibacter</taxon>
    </lineage>
</organism>
<dbReference type="Pfam" id="PF11007">
    <property type="entry name" value="CotJA"/>
    <property type="match status" value="1"/>
</dbReference>
<accession>A0A9D2G8P4</accession>
<comment type="caution">
    <text evidence="2">The sequence shown here is derived from an EMBL/GenBank/DDBJ whole genome shotgun (WGS) entry which is preliminary data.</text>
</comment>
<dbReference type="EMBL" id="DXAY01000184">
    <property type="protein sequence ID" value="HIZ75149.1"/>
    <property type="molecule type" value="Genomic_DNA"/>
</dbReference>
<keyword evidence="2" id="KW-0167">Capsid protein</keyword>
<dbReference type="AlphaFoldDB" id="A0A9D2G8P4"/>
<reference evidence="2" key="2">
    <citation type="submission" date="2021-04" db="EMBL/GenBank/DDBJ databases">
        <authorList>
            <person name="Gilroy R."/>
        </authorList>
    </citation>
    <scope>NUCLEOTIDE SEQUENCE</scope>
    <source>
        <strain evidence="2">CHK196-3914</strain>
    </source>
</reference>
<sequence length="159" mass="18310">QKGVVFVEMQNMHLAITSVPVQNWGELYDQDEALKTGTVFKDLDLPFFAAEQVPAAASSVMESLKSPEEKEFSEKMLEIQKISFVMDDLRLYLDTHPDEQEALTMLKDILKRRKQVMSEFASRFYPLTMDCMAELYEREPSSACYCWQKGAAPWEGVYC</sequence>
<name>A0A9D2G8P4_9FIRM</name>
<reference evidence="2" key="1">
    <citation type="journal article" date="2021" name="PeerJ">
        <title>Extensive microbial diversity within the chicken gut microbiome revealed by metagenomics and culture.</title>
        <authorList>
            <person name="Gilroy R."/>
            <person name="Ravi A."/>
            <person name="Getino M."/>
            <person name="Pursley I."/>
            <person name="Horton D.L."/>
            <person name="Alikhan N.F."/>
            <person name="Baker D."/>
            <person name="Gharbi K."/>
            <person name="Hall N."/>
            <person name="Watson M."/>
            <person name="Adriaenssens E.M."/>
            <person name="Foster-Nyarko E."/>
            <person name="Jarju S."/>
            <person name="Secka A."/>
            <person name="Antonio M."/>
            <person name="Oren A."/>
            <person name="Chaudhuri R.R."/>
            <person name="La Ragione R."/>
            <person name="Hildebrand F."/>
            <person name="Pallen M.J."/>
        </authorList>
    </citation>
    <scope>NUCLEOTIDE SEQUENCE</scope>
    <source>
        <strain evidence="2">CHK196-3914</strain>
    </source>
</reference>
<evidence type="ECO:0000259" key="1">
    <source>
        <dbReference type="Pfam" id="PF12652"/>
    </source>
</evidence>
<evidence type="ECO:0000313" key="2">
    <source>
        <dbReference type="EMBL" id="HIZ75149.1"/>
    </source>
</evidence>
<dbReference type="Pfam" id="PF12652">
    <property type="entry name" value="CotJB"/>
    <property type="match status" value="1"/>
</dbReference>
<dbReference type="InterPro" id="IPR024207">
    <property type="entry name" value="CotJB_dom"/>
</dbReference>
<feature type="non-terminal residue" evidence="2">
    <location>
        <position position="1"/>
    </location>
</feature>
<protein>
    <submittedName>
        <fullName evidence="2">Spore coat protein CotJB</fullName>
    </submittedName>
</protein>
<gene>
    <name evidence="2" type="ORF">H9723_07930</name>
</gene>
<evidence type="ECO:0000313" key="3">
    <source>
        <dbReference type="Proteomes" id="UP000824116"/>
    </source>
</evidence>
<keyword evidence="2" id="KW-0946">Virion</keyword>
<feature type="domain" description="Protein CotJB" evidence="1">
    <location>
        <begin position="75"/>
        <end position="155"/>
    </location>
</feature>
<dbReference type="InterPro" id="IPR020256">
    <property type="entry name" value="Spore_coat_CotJA"/>
</dbReference>
<proteinExistence type="predicted"/>
<dbReference type="Proteomes" id="UP000824116">
    <property type="component" value="Unassembled WGS sequence"/>
</dbReference>